<geneLocation type="plasmid" evidence="1 2">
    <name>pRT2</name>
</geneLocation>
<dbReference type="AlphaFoldDB" id="A0AAX4L4G5"/>
<organism evidence="1 2">
    <name type="scientific">Sulfolobus tengchongensis</name>
    <dbReference type="NCBI Taxonomy" id="207809"/>
    <lineage>
        <taxon>Archaea</taxon>
        <taxon>Thermoproteota</taxon>
        <taxon>Thermoprotei</taxon>
        <taxon>Sulfolobales</taxon>
        <taxon>Sulfolobaceae</taxon>
        <taxon>Sulfolobus</taxon>
    </lineage>
</organism>
<reference evidence="1 2" key="1">
    <citation type="submission" date="2024-02" db="EMBL/GenBank/DDBJ databases">
        <title>STSV induces naive adaptation in Sulfolobus.</title>
        <authorList>
            <person name="Xiang X."/>
            <person name="Song M."/>
        </authorList>
    </citation>
    <scope>NUCLEOTIDE SEQUENCE [LARGE SCALE GENOMIC DNA]</scope>
    <source>
        <strain evidence="1 2">RT2</strain>
        <plasmid evidence="1 2">pRT2</plasmid>
    </source>
</reference>
<sequence>MLDLGLQNLFDLLLITAYLEHAAGSASRYRYKRKSQSEEYLADVKNNQKNIFYVLDRANKDLGGLAISKEFEEYLDYIESELAKDLSNA</sequence>
<proteinExistence type="predicted"/>
<evidence type="ECO:0000313" key="1">
    <source>
        <dbReference type="EMBL" id="WWQ61884.1"/>
    </source>
</evidence>
<accession>A0AAX4L4G5</accession>
<keyword evidence="2" id="KW-1185">Reference proteome</keyword>
<dbReference type="GeneID" id="89337929"/>
<gene>
    <name evidence="1" type="ORF">V6M85_14130</name>
</gene>
<name>A0AAX4L4G5_9CREN</name>
<dbReference type="EMBL" id="CP146017">
    <property type="protein sequence ID" value="WWQ61884.1"/>
    <property type="molecule type" value="Genomic_DNA"/>
</dbReference>
<dbReference type="RefSeq" id="WP_338604905.1">
    <property type="nucleotide sequence ID" value="NZ_CP146017.1"/>
</dbReference>
<dbReference type="Proteomes" id="UP001432202">
    <property type="component" value="Plasmid pRT2"/>
</dbReference>
<evidence type="ECO:0000313" key="2">
    <source>
        <dbReference type="Proteomes" id="UP001432202"/>
    </source>
</evidence>
<keyword evidence="1" id="KW-0614">Plasmid</keyword>
<protein>
    <submittedName>
        <fullName evidence="1">Uncharacterized protein</fullName>
    </submittedName>
</protein>